<proteinExistence type="predicted"/>
<name>A0ABM1IS01_POLDO</name>
<evidence type="ECO:0000256" key="2">
    <source>
        <dbReference type="ARBA" id="ARBA00023125"/>
    </source>
</evidence>
<dbReference type="PROSITE" id="PS50071">
    <property type="entry name" value="HOMEOBOX_2"/>
    <property type="match status" value="1"/>
</dbReference>
<feature type="compositionally biased region" description="Pro residues" evidence="7">
    <location>
        <begin position="453"/>
        <end position="465"/>
    </location>
</feature>
<feature type="compositionally biased region" description="Polar residues" evidence="7">
    <location>
        <begin position="215"/>
        <end position="230"/>
    </location>
</feature>
<dbReference type="SMART" id="SM00389">
    <property type="entry name" value="HOX"/>
    <property type="match status" value="1"/>
</dbReference>
<gene>
    <name evidence="10" type="primary">LOC107069853</name>
</gene>
<feature type="region of interest" description="Disordered" evidence="7">
    <location>
        <begin position="195"/>
        <end position="288"/>
    </location>
</feature>
<keyword evidence="3 5" id="KW-0371">Homeobox</keyword>
<dbReference type="InterPro" id="IPR031701">
    <property type="entry name" value="SIX1_SD"/>
</dbReference>
<dbReference type="Pfam" id="PF00046">
    <property type="entry name" value="Homeodomain"/>
    <property type="match status" value="1"/>
</dbReference>
<dbReference type="InterPro" id="IPR009057">
    <property type="entry name" value="Homeodomain-like_sf"/>
</dbReference>
<dbReference type="Proteomes" id="UP000694924">
    <property type="component" value="Unplaced"/>
</dbReference>
<organism evidence="9 10">
    <name type="scientific">Polistes dominula</name>
    <name type="common">European paper wasp</name>
    <name type="synonym">Vespa dominula</name>
    <dbReference type="NCBI Taxonomy" id="743375"/>
    <lineage>
        <taxon>Eukaryota</taxon>
        <taxon>Metazoa</taxon>
        <taxon>Ecdysozoa</taxon>
        <taxon>Arthropoda</taxon>
        <taxon>Hexapoda</taxon>
        <taxon>Insecta</taxon>
        <taxon>Pterygota</taxon>
        <taxon>Neoptera</taxon>
        <taxon>Endopterygota</taxon>
        <taxon>Hymenoptera</taxon>
        <taxon>Apocrita</taxon>
        <taxon>Aculeata</taxon>
        <taxon>Vespoidea</taxon>
        <taxon>Vespidae</taxon>
        <taxon>Polistinae</taxon>
        <taxon>Polistini</taxon>
        <taxon>Polistes</taxon>
    </lineage>
</organism>
<keyword evidence="4 5" id="KW-0539">Nucleus</keyword>
<evidence type="ECO:0000313" key="10">
    <source>
        <dbReference type="RefSeq" id="XP_015182988.1"/>
    </source>
</evidence>
<dbReference type="Pfam" id="PF16878">
    <property type="entry name" value="SIX1_SD"/>
    <property type="match status" value="1"/>
</dbReference>
<evidence type="ECO:0000256" key="4">
    <source>
        <dbReference type="ARBA" id="ARBA00023242"/>
    </source>
</evidence>
<feature type="compositionally biased region" description="Polar residues" evidence="7">
    <location>
        <begin position="418"/>
        <end position="432"/>
    </location>
</feature>
<dbReference type="RefSeq" id="XP_015182988.1">
    <property type="nucleotide sequence ID" value="XM_015327502.1"/>
</dbReference>
<feature type="DNA-binding region" description="Homeobox" evidence="5">
    <location>
        <begin position="152"/>
        <end position="211"/>
    </location>
</feature>
<evidence type="ECO:0000256" key="6">
    <source>
        <dbReference type="RuleBase" id="RU000682"/>
    </source>
</evidence>
<evidence type="ECO:0000256" key="7">
    <source>
        <dbReference type="SAM" id="MobiDB-lite"/>
    </source>
</evidence>
<evidence type="ECO:0000313" key="9">
    <source>
        <dbReference type="Proteomes" id="UP000694924"/>
    </source>
</evidence>
<reference evidence="10" key="1">
    <citation type="submission" date="2025-08" db="UniProtKB">
        <authorList>
            <consortium name="RefSeq"/>
        </authorList>
    </citation>
    <scope>IDENTIFICATION</scope>
    <source>
        <tissue evidence="10">Whole body</tissue>
    </source>
</reference>
<evidence type="ECO:0000259" key="8">
    <source>
        <dbReference type="PROSITE" id="PS50071"/>
    </source>
</evidence>
<keyword evidence="9" id="KW-1185">Reference proteome</keyword>
<dbReference type="Gene3D" id="1.10.10.60">
    <property type="entry name" value="Homeodomain-like"/>
    <property type="match status" value="1"/>
</dbReference>
<dbReference type="PANTHER" id="PTHR10390:SF33">
    <property type="entry name" value="PROTEIN OPTIX"/>
    <property type="match status" value="1"/>
</dbReference>
<feature type="domain" description="Homeobox" evidence="8">
    <location>
        <begin position="150"/>
        <end position="210"/>
    </location>
</feature>
<dbReference type="SUPFAM" id="SSF46689">
    <property type="entry name" value="Homeodomain-like"/>
    <property type="match status" value="1"/>
</dbReference>
<evidence type="ECO:0000256" key="3">
    <source>
        <dbReference type="ARBA" id="ARBA00023155"/>
    </source>
</evidence>
<evidence type="ECO:0000256" key="5">
    <source>
        <dbReference type="PROSITE-ProRule" id="PRU00108"/>
    </source>
</evidence>
<dbReference type="GeneID" id="107069853"/>
<feature type="compositionally biased region" description="Pro residues" evidence="7">
    <location>
        <begin position="262"/>
        <end position="280"/>
    </location>
</feature>
<protein>
    <submittedName>
        <fullName evidence="10">Homeobox protein SIX3</fullName>
    </submittedName>
</protein>
<sequence>MSAVAPPGTGGAAPAPNGPIVPAPVFALPTLSFTVGQVATVCETLEESGDIERLARFLWSLPVAHPNIQELNQNEAVLRARAIVAFHSGHYRELYNILERNKFTKDSHGKLQAMWLEAHYQEAEKLRGRPLGPVDKYRVRKKFPLPRTIWDGEQKTHCFKERTRSLLREWYLQDPYPNPGKKRELAAATGLTPTQVGNWFKNRRQRDRAAAAKNRLQQQSSPGNGNNRRNLSPGPGGSDSEDSDISLGGTSQASPNSSPTPTHQPSPVPLGPLGPLPPPGISFRFDPNQSYRFSQTTGFKFPGAFRYSPHSPQHNHPNIVGGGMFRLTETSPFQAVGPRGDLGSRLPDPLGLPPPRLHPHESLLHHPHPQHPLPEGISRISEGSRLSDGLSEPHSPPLMATNLSVTGPLRVAVPSPHTPSSRGSPSSNQPTPQGQAQGQGLIRVATPPVVVNPKPPQIHRPFSPA</sequence>
<keyword evidence="2 5" id="KW-0238">DNA-binding</keyword>
<dbReference type="PANTHER" id="PTHR10390">
    <property type="entry name" value="HOMEOBOX PROTEIN SIX"/>
    <property type="match status" value="1"/>
</dbReference>
<feature type="region of interest" description="Disordered" evidence="7">
    <location>
        <begin position="338"/>
        <end position="465"/>
    </location>
</feature>
<dbReference type="GO" id="GO:0003677">
    <property type="term" value="F:DNA binding"/>
    <property type="evidence" value="ECO:0007669"/>
    <property type="project" value="UniProtKB-KW"/>
</dbReference>
<comment type="subcellular location">
    <subcellularLocation>
        <location evidence="1 5 6">Nucleus</location>
    </subcellularLocation>
</comment>
<dbReference type="CDD" id="cd00086">
    <property type="entry name" value="homeodomain"/>
    <property type="match status" value="1"/>
</dbReference>
<accession>A0ABM1IS01</accession>
<feature type="compositionally biased region" description="Polar residues" evidence="7">
    <location>
        <begin position="250"/>
        <end position="261"/>
    </location>
</feature>
<dbReference type="InterPro" id="IPR001356">
    <property type="entry name" value="HD"/>
</dbReference>
<evidence type="ECO:0000256" key="1">
    <source>
        <dbReference type="ARBA" id="ARBA00004123"/>
    </source>
</evidence>